<dbReference type="eggNOG" id="COG0760">
    <property type="taxonomic scope" value="Bacteria"/>
</dbReference>
<evidence type="ECO:0000313" key="10">
    <source>
        <dbReference type="Proteomes" id="UP000008631"/>
    </source>
</evidence>
<sequence length="449" mass="48825">MITTRIRMVLDSTVWRPSLVAVVSLSAAVPVLGQTREGRNANTPPPAPTALPSPSGPTDTTTPKLKPVAIPVNPSDPVAVINGQVITRQMLSDECVARRGVEILETLIARVLIDQAIQAQGLSVTAEEINAEIDSVAQRMAGLSREAWLKTLYKERGISPEQYARDIIYPTLALRKLAEPLVQITPKDLQIAFDATYGDKLRCRMIMVDKLRVAQEIWQELKANPGGFEKIAMERSMDLNTRSLGGLIAEPISRHAAPETVSAAAFAQLVDGNPNDKDPSHKPKDGDITGPIQVSETSWIILKREAVIPAQAKDPNDPAIAAQLEELVRDTKIKEKMGEVFNALMKRAQIENRLTGHIKMANEDPDPATGVDAAIRRASNNDQEQSAPPQTAPAPKTITPPPVADGPGAQSPKLKLPVPAGVTPEMIRERERLREQIRKEAQSVKPSNN</sequence>
<feature type="compositionally biased region" description="Basic and acidic residues" evidence="7">
    <location>
        <begin position="274"/>
        <end position="287"/>
    </location>
</feature>
<feature type="region of interest" description="Disordered" evidence="7">
    <location>
        <begin position="35"/>
        <end position="65"/>
    </location>
</feature>
<dbReference type="PANTHER" id="PTHR47245">
    <property type="entry name" value="PEPTIDYLPROLYL ISOMERASE"/>
    <property type="match status" value="1"/>
</dbReference>
<feature type="region of interest" description="Disordered" evidence="7">
    <location>
        <begin position="270"/>
        <end position="291"/>
    </location>
</feature>
<comment type="catalytic activity">
    <reaction evidence="1">
        <text>[protein]-peptidylproline (omega=180) = [protein]-peptidylproline (omega=0)</text>
        <dbReference type="Rhea" id="RHEA:16237"/>
        <dbReference type="Rhea" id="RHEA-COMP:10747"/>
        <dbReference type="Rhea" id="RHEA-COMP:10748"/>
        <dbReference type="ChEBI" id="CHEBI:83833"/>
        <dbReference type="ChEBI" id="CHEBI:83834"/>
        <dbReference type="EC" id="5.2.1.8"/>
    </reaction>
</comment>
<feature type="compositionally biased region" description="Pro residues" evidence="7">
    <location>
        <begin position="43"/>
        <end position="55"/>
    </location>
</feature>
<dbReference type="EC" id="5.2.1.8" evidence="2"/>
<reference evidence="9 10" key="2">
    <citation type="journal article" date="2011" name="Stand. Genomic Sci.">
        <title>Complete genome sequence of Isosphaera pallida type strain (IS1B).</title>
        <authorList>
            <consortium name="US DOE Joint Genome Institute (JGI-PGF)"/>
            <person name="Goker M."/>
            <person name="Cleland D."/>
            <person name="Saunders E."/>
            <person name="Lapidus A."/>
            <person name="Nolan M."/>
            <person name="Lucas S."/>
            <person name="Hammon N."/>
            <person name="Deshpande S."/>
            <person name="Cheng J.F."/>
            <person name="Tapia R."/>
            <person name="Han C."/>
            <person name="Goodwin L."/>
            <person name="Pitluck S."/>
            <person name="Liolios K."/>
            <person name="Pagani I."/>
            <person name="Ivanova N."/>
            <person name="Mavromatis K."/>
            <person name="Pati A."/>
            <person name="Chen A."/>
            <person name="Palaniappan K."/>
            <person name="Land M."/>
            <person name="Hauser L."/>
            <person name="Chang Y.J."/>
            <person name="Jeffries C.D."/>
            <person name="Detter J.C."/>
            <person name="Beck B."/>
            <person name="Woyke T."/>
            <person name="Bristow J."/>
            <person name="Eisen J.A."/>
            <person name="Markowitz V."/>
            <person name="Hugenholtz P."/>
            <person name="Kyrpides N.C."/>
            <person name="Klenk H.P."/>
        </authorList>
    </citation>
    <scope>NUCLEOTIDE SEQUENCE [LARGE SCALE GENOMIC DNA]</scope>
    <source>
        <strain evidence="10">ATCC 43644 / DSM 9630 / IS1B</strain>
    </source>
</reference>
<dbReference type="Proteomes" id="UP000008631">
    <property type="component" value="Chromosome"/>
</dbReference>
<evidence type="ECO:0000313" key="9">
    <source>
        <dbReference type="EMBL" id="ADV60900.1"/>
    </source>
</evidence>
<keyword evidence="10" id="KW-1185">Reference proteome</keyword>
<evidence type="ECO:0000256" key="1">
    <source>
        <dbReference type="ARBA" id="ARBA00000971"/>
    </source>
</evidence>
<dbReference type="PANTHER" id="PTHR47245:SF1">
    <property type="entry name" value="FOLDASE PROTEIN PRSA"/>
    <property type="match status" value="1"/>
</dbReference>
<dbReference type="KEGG" id="ipa:Isop_0305"/>
<accession>E8QX67</accession>
<dbReference type="InterPro" id="IPR050245">
    <property type="entry name" value="PrsA_foldase"/>
</dbReference>
<dbReference type="Gene3D" id="3.10.50.40">
    <property type="match status" value="1"/>
</dbReference>
<dbReference type="PROSITE" id="PS50198">
    <property type="entry name" value="PPIC_PPIASE_2"/>
    <property type="match status" value="1"/>
</dbReference>
<feature type="region of interest" description="Disordered" evidence="7">
    <location>
        <begin position="380"/>
        <end position="426"/>
    </location>
</feature>
<dbReference type="InterPro" id="IPR000297">
    <property type="entry name" value="PPIase_PpiC"/>
</dbReference>
<gene>
    <name evidence="9" type="ordered locus">Isop_0305</name>
</gene>
<dbReference type="HOGENOM" id="CLU_049302_0_0_0"/>
<keyword evidence="3" id="KW-0732">Signal</keyword>
<keyword evidence="4 6" id="KW-0697">Rotamase</keyword>
<name>E8QX67_ISOPI</name>
<dbReference type="SUPFAM" id="SSF54534">
    <property type="entry name" value="FKBP-like"/>
    <property type="match status" value="1"/>
</dbReference>
<evidence type="ECO:0000256" key="5">
    <source>
        <dbReference type="ARBA" id="ARBA00023235"/>
    </source>
</evidence>
<protein>
    <recommendedName>
        <fullName evidence="2">peptidylprolyl isomerase</fullName>
        <ecNumber evidence="2">5.2.1.8</ecNumber>
    </recommendedName>
</protein>
<dbReference type="AlphaFoldDB" id="E8QX67"/>
<organism evidence="9 10">
    <name type="scientific">Isosphaera pallida (strain ATCC 43644 / DSM 9630 / IS1B)</name>
    <dbReference type="NCBI Taxonomy" id="575540"/>
    <lineage>
        <taxon>Bacteria</taxon>
        <taxon>Pseudomonadati</taxon>
        <taxon>Planctomycetota</taxon>
        <taxon>Planctomycetia</taxon>
        <taxon>Isosphaerales</taxon>
        <taxon>Isosphaeraceae</taxon>
        <taxon>Isosphaera</taxon>
    </lineage>
</organism>
<evidence type="ECO:0000256" key="2">
    <source>
        <dbReference type="ARBA" id="ARBA00013194"/>
    </source>
</evidence>
<dbReference type="InterPro" id="IPR046357">
    <property type="entry name" value="PPIase_dom_sf"/>
</dbReference>
<dbReference type="EMBL" id="CP002353">
    <property type="protein sequence ID" value="ADV60900.1"/>
    <property type="molecule type" value="Genomic_DNA"/>
</dbReference>
<evidence type="ECO:0000256" key="6">
    <source>
        <dbReference type="PROSITE-ProRule" id="PRU00278"/>
    </source>
</evidence>
<dbReference type="InParanoid" id="E8QX67"/>
<evidence type="ECO:0000256" key="3">
    <source>
        <dbReference type="ARBA" id="ARBA00022729"/>
    </source>
</evidence>
<evidence type="ECO:0000259" key="8">
    <source>
        <dbReference type="PROSITE" id="PS50198"/>
    </source>
</evidence>
<evidence type="ECO:0000256" key="4">
    <source>
        <dbReference type="ARBA" id="ARBA00023110"/>
    </source>
</evidence>
<proteinExistence type="predicted"/>
<keyword evidence="5 6" id="KW-0413">Isomerase</keyword>
<feature type="domain" description="PpiC" evidence="8">
    <location>
        <begin position="198"/>
        <end position="305"/>
    </location>
</feature>
<reference key="1">
    <citation type="submission" date="2010-11" db="EMBL/GenBank/DDBJ databases">
        <title>The complete sequence of chromosome of Isophaera pallida ATCC 43644.</title>
        <authorList>
            <consortium name="US DOE Joint Genome Institute (JGI-PGF)"/>
            <person name="Lucas S."/>
            <person name="Copeland A."/>
            <person name="Lapidus A."/>
            <person name="Bruce D."/>
            <person name="Goodwin L."/>
            <person name="Pitluck S."/>
            <person name="Kyrpides N."/>
            <person name="Mavromatis K."/>
            <person name="Pagani I."/>
            <person name="Ivanova N."/>
            <person name="Saunders E."/>
            <person name="Brettin T."/>
            <person name="Detter J.C."/>
            <person name="Han C."/>
            <person name="Tapia R."/>
            <person name="Land M."/>
            <person name="Hauser L."/>
            <person name="Markowitz V."/>
            <person name="Cheng J.-F."/>
            <person name="Hugenholtz P."/>
            <person name="Woyke T."/>
            <person name="Wu D."/>
            <person name="Eisen J.A."/>
        </authorList>
    </citation>
    <scope>NUCLEOTIDE SEQUENCE</scope>
    <source>
        <strain>ATCC 43644</strain>
    </source>
</reference>
<dbReference type="GO" id="GO:0003755">
    <property type="term" value="F:peptidyl-prolyl cis-trans isomerase activity"/>
    <property type="evidence" value="ECO:0007669"/>
    <property type="project" value="UniProtKB-KW"/>
</dbReference>
<feature type="compositionally biased region" description="Low complexity" evidence="7">
    <location>
        <begin position="387"/>
        <end position="397"/>
    </location>
</feature>
<dbReference type="Gene3D" id="1.10.4030.10">
    <property type="entry name" value="Porin chaperone SurA, peptide-binding domain"/>
    <property type="match status" value="1"/>
</dbReference>
<evidence type="ECO:0000256" key="7">
    <source>
        <dbReference type="SAM" id="MobiDB-lite"/>
    </source>
</evidence>
<dbReference type="OrthoDB" id="275776at2"/>
<dbReference type="STRING" id="575540.Isop_0305"/>
<dbReference type="InterPro" id="IPR027304">
    <property type="entry name" value="Trigger_fact/SurA_dom_sf"/>
</dbReference>
<dbReference type="SUPFAM" id="SSF109998">
    <property type="entry name" value="Triger factor/SurA peptide-binding domain-like"/>
    <property type="match status" value="1"/>
</dbReference>
<dbReference type="RefSeq" id="WP_013563189.1">
    <property type="nucleotide sequence ID" value="NC_014962.1"/>
</dbReference>